<dbReference type="AlphaFoldDB" id="A0A7G9Y116"/>
<feature type="region of interest" description="Disordered" evidence="1">
    <location>
        <begin position="1"/>
        <end position="66"/>
    </location>
</feature>
<feature type="compositionally biased region" description="Basic and acidic residues" evidence="1">
    <location>
        <begin position="50"/>
        <end position="66"/>
    </location>
</feature>
<evidence type="ECO:0000256" key="1">
    <source>
        <dbReference type="SAM" id="MobiDB-lite"/>
    </source>
</evidence>
<dbReference type="EMBL" id="MT630658">
    <property type="protein sequence ID" value="QNO41700.1"/>
    <property type="molecule type" value="Genomic_DNA"/>
</dbReference>
<name>A0A7G9Y116_9EURY</name>
<proteinExistence type="predicted"/>
<gene>
    <name evidence="2" type="ORF">NEBFCOPL_00001</name>
</gene>
<sequence length="206" mass="22613">MPESHKHRQERPITNRSGQQCPCEIAAGGHATPEELSSAKTRARVAGRLTESHTRKPESELTEKLSKEETAFQNAVIKEILAEFGLEGVTKKRLGRYHREQRELGYADDWVPAEAGADCRDVRGEASLDIGGECSDGREMRGLLPAGGGFWVIWFRGGFGSCKSSSTKIGLEQIVFHHDSCNRANGMSSHVIYCPTADKRTDPTSG</sequence>
<protein>
    <submittedName>
        <fullName evidence="2">Uncharacterized protein</fullName>
    </submittedName>
</protein>
<accession>A0A7G9Y116</accession>
<organism evidence="2">
    <name type="scientific">Candidatus Methanogaster sp. ANME-2c ERB4</name>
    <dbReference type="NCBI Taxonomy" id="2759911"/>
    <lineage>
        <taxon>Archaea</taxon>
        <taxon>Methanobacteriati</taxon>
        <taxon>Methanobacteriota</taxon>
        <taxon>Stenosarchaea group</taxon>
        <taxon>Methanomicrobia</taxon>
        <taxon>Methanosarcinales</taxon>
        <taxon>ANME-2 cluster</taxon>
        <taxon>Candidatus Methanogasteraceae</taxon>
        <taxon>Candidatus Methanogaster</taxon>
    </lineage>
</organism>
<evidence type="ECO:0000313" key="2">
    <source>
        <dbReference type="EMBL" id="QNO41700.1"/>
    </source>
</evidence>
<reference evidence="2" key="1">
    <citation type="submission" date="2020-06" db="EMBL/GenBank/DDBJ databases">
        <title>Unique genomic features of the anaerobic methanotrophic archaea.</title>
        <authorList>
            <person name="Chadwick G.L."/>
            <person name="Skennerton C.T."/>
            <person name="Laso-Perez R."/>
            <person name="Leu A.O."/>
            <person name="Speth D.R."/>
            <person name="Yu H."/>
            <person name="Morgan-Lang C."/>
            <person name="Hatzenpichler R."/>
            <person name="Goudeau D."/>
            <person name="Malmstrom R."/>
            <person name="Brazelton W.J."/>
            <person name="Woyke T."/>
            <person name="Hallam S.J."/>
            <person name="Tyson G.W."/>
            <person name="Wegener G."/>
            <person name="Boetius A."/>
            <person name="Orphan V."/>
        </authorList>
    </citation>
    <scope>NUCLEOTIDE SEQUENCE</scope>
</reference>